<feature type="transmembrane region" description="Helical" evidence="13">
    <location>
        <begin position="176"/>
        <end position="197"/>
    </location>
</feature>
<dbReference type="PANTHER" id="PTHR11537:SF252">
    <property type="entry name" value="POTASSIUM VOLTAGE-GATED CHANNEL PROTEIN SHAW"/>
    <property type="match status" value="1"/>
</dbReference>
<keyword evidence="2" id="KW-0813">Transport</keyword>
<feature type="transmembrane region" description="Helical" evidence="13">
    <location>
        <begin position="203"/>
        <end position="221"/>
    </location>
</feature>
<keyword evidence="7" id="KW-0630">Potassium</keyword>
<protein>
    <submittedName>
        <fullName evidence="15">Potassium voltage-gated channel protein Shaw</fullName>
    </submittedName>
</protein>
<dbReference type="Gene3D" id="1.20.120.350">
    <property type="entry name" value="Voltage-gated potassium channels. Chain C"/>
    <property type="match status" value="1"/>
</dbReference>
<evidence type="ECO:0000256" key="4">
    <source>
        <dbReference type="ARBA" id="ARBA00022692"/>
    </source>
</evidence>
<proteinExistence type="predicted"/>
<dbReference type="PANTHER" id="PTHR11537">
    <property type="entry name" value="VOLTAGE-GATED POTASSIUM CHANNEL"/>
    <property type="match status" value="1"/>
</dbReference>
<keyword evidence="10 13" id="KW-0472">Membrane</keyword>
<evidence type="ECO:0000256" key="9">
    <source>
        <dbReference type="ARBA" id="ARBA00023065"/>
    </source>
</evidence>
<feature type="compositionally biased region" description="Polar residues" evidence="12">
    <location>
        <begin position="470"/>
        <end position="482"/>
    </location>
</feature>
<feature type="compositionally biased region" description="Basic and acidic residues" evidence="12">
    <location>
        <begin position="460"/>
        <end position="469"/>
    </location>
</feature>
<evidence type="ECO:0000256" key="3">
    <source>
        <dbReference type="ARBA" id="ARBA00022538"/>
    </source>
</evidence>
<dbReference type="EMBL" id="JASAOG010000053">
    <property type="protein sequence ID" value="KAK0057617.1"/>
    <property type="molecule type" value="Genomic_DNA"/>
</dbReference>
<reference evidence="15" key="2">
    <citation type="submission" date="2023-04" db="EMBL/GenBank/DDBJ databases">
        <authorList>
            <person name="Bu L."/>
            <person name="Lu L."/>
            <person name="Laidemitt M.R."/>
            <person name="Zhang S.M."/>
            <person name="Mutuku M."/>
            <person name="Mkoji G."/>
            <person name="Steinauer M."/>
            <person name="Loker E.S."/>
        </authorList>
    </citation>
    <scope>NUCLEOTIDE SEQUENCE</scope>
    <source>
        <strain evidence="15">KasaAsao</strain>
        <tissue evidence="15">Whole Snail</tissue>
    </source>
</reference>
<gene>
    <name evidence="15" type="ORF">Bpfe_012847</name>
</gene>
<organism evidence="15 16">
    <name type="scientific">Biomphalaria pfeifferi</name>
    <name type="common">Bloodfluke planorb</name>
    <name type="synonym">Freshwater snail</name>
    <dbReference type="NCBI Taxonomy" id="112525"/>
    <lineage>
        <taxon>Eukaryota</taxon>
        <taxon>Metazoa</taxon>
        <taxon>Spiralia</taxon>
        <taxon>Lophotrochozoa</taxon>
        <taxon>Mollusca</taxon>
        <taxon>Gastropoda</taxon>
        <taxon>Heterobranchia</taxon>
        <taxon>Euthyneura</taxon>
        <taxon>Panpulmonata</taxon>
        <taxon>Hygrophila</taxon>
        <taxon>Lymnaeoidea</taxon>
        <taxon>Planorbidae</taxon>
        <taxon>Biomphalaria</taxon>
    </lineage>
</organism>
<feature type="transmembrane region" description="Helical" evidence="13">
    <location>
        <begin position="7"/>
        <end position="25"/>
    </location>
</feature>
<name>A0AAD8FAD7_BIOPF</name>
<keyword evidence="8 13" id="KW-1133">Transmembrane helix</keyword>
<dbReference type="InterPro" id="IPR027359">
    <property type="entry name" value="Volt_channel_dom_sf"/>
</dbReference>
<dbReference type="AlphaFoldDB" id="A0AAD8FAD7"/>
<feature type="region of interest" description="Disordered" evidence="12">
    <location>
        <begin position="426"/>
        <end position="491"/>
    </location>
</feature>
<evidence type="ECO:0000313" key="15">
    <source>
        <dbReference type="EMBL" id="KAK0057617.1"/>
    </source>
</evidence>
<evidence type="ECO:0000256" key="8">
    <source>
        <dbReference type="ARBA" id="ARBA00022989"/>
    </source>
</evidence>
<keyword evidence="6" id="KW-0851">Voltage-gated channel</keyword>
<dbReference type="GO" id="GO:0001508">
    <property type="term" value="P:action potential"/>
    <property type="evidence" value="ECO:0007669"/>
    <property type="project" value="TreeGrafter"/>
</dbReference>
<evidence type="ECO:0000256" key="1">
    <source>
        <dbReference type="ARBA" id="ARBA00004141"/>
    </source>
</evidence>
<feature type="domain" description="Ion transport" evidence="14">
    <location>
        <begin position="2"/>
        <end position="264"/>
    </location>
</feature>
<accession>A0AAD8FAD7</accession>
<dbReference type="Pfam" id="PF00520">
    <property type="entry name" value="Ion_trans"/>
    <property type="match status" value="1"/>
</dbReference>
<comment type="subcellular location">
    <subcellularLocation>
        <location evidence="1">Membrane</location>
        <topology evidence="1">Multi-pass membrane protein</topology>
    </subcellularLocation>
</comment>
<dbReference type="FunFam" id="1.10.287.70:FF:000002">
    <property type="entry name" value="Potassium voltage-gated channel subfamily a member"/>
    <property type="match status" value="1"/>
</dbReference>
<evidence type="ECO:0000256" key="10">
    <source>
        <dbReference type="ARBA" id="ARBA00023136"/>
    </source>
</evidence>
<dbReference type="InterPro" id="IPR003968">
    <property type="entry name" value="K_chnl_volt-dep_Kv"/>
</dbReference>
<keyword evidence="4 13" id="KW-0812">Transmembrane</keyword>
<keyword evidence="9" id="KW-0406">Ion transport</keyword>
<dbReference type="PRINTS" id="PR00169">
    <property type="entry name" value="KCHANNEL"/>
</dbReference>
<feature type="region of interest" description="Disordered" evidence="12">
    <location>
        <begin position="391"/>
        <end position="410"/>
    </location>
</feature>
<evidence type="ECO:0000256" key="11">
    <source>
        <dbReference type="ARBA" id="ARBA00023303"/>
    </source>
</evidence>
<dbReference type="GO" id="GO:0008076">
    <property type="term" value="C:voltage-gated potassium channel complex"/>
    <property type="evidence" value="ECO:0007669"/>
    <property type="project" value="InterPro"/>
</dbReference>
<keyword evidence="3" id="KW-0633">Potassium transport</keyword>
<keyword evidence="16" id="KW-1185">Reference proteome</keyword>
<comment type="caution">
    <text evidence="15">The sequence shown here is derived from an EMBL/GenBank/DDBJ whole genome shotgun (WGS) entry which is preliminary data.</text>
</comment>
<feature type="non-terminal residue" evidence="15">
    <location>
        <position position="528"/>
    </location>
</feature>
<feature type="transmembrane region" description="Helical" evidence="13">
    <location>
        <begin position="233"/>
        <end position="254"/>
    </location>
</feature>
<evidence type="ECO:0000256" key="13">
    <source>
        <dbReference type="SAM" id="Phobius"/>
    </source>
</evidence>
<keyword evidence="11" id="KW-0407">Ion channel</keyword>
<feature type="compositionally biased region" description="Basic and acidic residues" evidence="12">
    <location>
        <begin position="401"/>
        <end position="410"/>
    </location>
</feature>
<evidence type="ECO:0000313" key="16">
    <source>
        <dbReference type="Proteomes" id="UP001233172"/>
    </source>
</evidence>
<evidence type="ECO:0000256" key="5">
    <source>
        <dbReference type="ARBA" id="ARBA00022826"/>
    </source>
</evidence>
<evidence type="ECO:0000256" key="12">
    <source>
        <dbReference type="SAM" id="MobiDB-lite"/>
    </source>
</evidence>
<dbReference type="InterPro" id="IPR028325">
    <property type="entry name" value="VG_K_chnl"/>
</dbReference>
<feature type="transmembrane region" description="Helical" evidence="13">
    <location>
        <begin position="77"/>
        <end position="96"/>
    </location>
</feature>
<dbReference type="Proteomes" id="UP001233172">
    <property type="component" value="Unassembled WGS sequence"/>
</dbReference>
<sequence length="528" mass="58997">IYAITSMFFVILSIGVFVLETHYWFRTPLEGINVTTSSSSTGSCSTSFSSSDTCCCRMNGNDDLKYSESEPHDAMTILDYISAGFFTIEYLGRFYFAPRKCQFLQQPLNIIDILCLLPHFVSIIMKSVDPTEKSSQVIKTVLALRIIRVLRIFKLMKHYTAFKILVYTIKVSTKELLLMVIFLFTGVLLFASVIFYAENSTFTNIPIGFWWALVTMTTVGYGDKVPRTEAGYLIGSMCVLCGVLTVAFTVPIVVNNFTLYYSHAQSRVRLPPPKKEELQKKLILKNQKAQEFIHKLTENVKRSKTFYSLNTPRNPDAKDDNPSIDSGLPECSSPVGHGHKTLQSTESTSTMCSMLSERQSVIGSPNRYTLYNVASNLHTVSASVAQLELELPGTPAGPAGDPDRFRHPDTTHLLNTMEDHEERMELERRRQQDMVSVRIEQKRQRLTPRPTGGGGGGAHHSNDTSDDKSMQITNEPPSTAQGDNDKASAPIVSKHSRLLLNKLRSDHGTIIVKPAQSVLNFSGPKSER</sequence>
<evidence type="ECO:0000256" key="6">
    <source>
        <dbReference type="ARBA" id="ARBA00022882"/>
    </source>
</evidence>
<dbReference type="GO" id="GO:0005251">
    <property type="term" value="F:delayed rectifier potassium channel activity"/>
    <property type="evidence" value="ECO:0007669"/>
    <property type="project" value="TreeGrafter"/>
</dbReference>
<evidence type="ECO:0000256" key="2">
    <source>
        <dbReference type="ARBA" id="ARBA00022448"/>
    </source>
</evidence>
<keyword evidence="5" id="KW-0631">Potassium channel</keyword>
<dbReference type="Gene3D" id="1.10.287.70">
    <property type="match status" value="1"/>
</dbReference>
<reference evidence="15" key="1">
    <citation type="journal article" date="2023" name="PLoS Negl. Trop. Dis.">
        <title>A genome sequence for Biomphalaria pfeifferi, the major vector snail for the human-infecting parasite Schistosoma mansoni.</title>
        <authorList>
            <person name="Bu L."/>
            <person name="Lu L."/>
            <person name="Laidemitt M.R."/>
            <person name="Zhang S.M."/>
            <person name="Mutuku M."/>
            <person name="Mkoji G."/>
            <person name="Steinauer M."/>
            <person name="Loker E.S."/>
        </authorList>
    </citation>
    <scope>NUCLEOTIDE SEQUENCE</scope>
    <source>
        <strain evidence="15">KasaAsao</strain>
    </source>
</reference>
<dbReference type="InterPro" id="IPR005821">
    <property type="entry name" value="Ion_trans_dom"/>
</dbReference>
<dbReference type="PRINTS" id="PR01491">
    <property type="entry name" value="KVCHANNEL"/>
</dbReference>
<dbReference type="SUPFAM" id="SSF81324">
    <property type="entry name" value="Voltage-gated potassium channels"/>
    <property type="match status" value="1"/>
</dbReference>
<evidence type="ECO:0000259" key="14">
    <source>
        <dbReference type="Pfam" id="PF00520"/>
    </source>
</evidence>
<evidence type="ECO:0000256" key="7">
    <source>
        <dbReference type="ARBA" id="ARBA00022958"/>
    </source>
</evidence>